<dbReference type="RefSeq" id="WP_379580180.1">
    <property type="nucleotide sequence ID" value="NZ_JBHUFV010000061.1"/>
</dbReference>
<dbReference type="GO" id="GO:0016301">
    <property type="term" value="F:kinase activity"/>
    <property type="evidence" value="ECO:0007669"/>
    <property type="project" value="UniProtKB-KW"/>
</dbReference>
<dbReference type="Gene3D" id="3.30.565.10">
    <property type="entry name" value="Histidine kinase-like ATPase, C-terminal domain"/>
    <property type="match status" value="1"/>
</dbReference>
<evidence type="ECO:0000256" key="2">
    <source>
        <dbReference type="ARBA" id="ARBA00022777"/>
    </source>
</evidence>
<keyword evidence="3" id="KW-0902">Two-component regulatory system</keyword>
<protein>
    <submittedName>
        <fullName evidence="4">Sensor histidine kinase</fullName>
    </submittedName>
</protein>
<name>A0ABW4TD33_9ACTN</name>
<evidence type="ECO:0000313" key="5">
    <source>
        <dbReference type="Proteomes" id="UP001597368"/>
    </source>
</evidence>
<sequence>MAERAKVMPGNEVLSRESLAQYLTQWSRDAGVNVEIWALPDEIVPAHVMAAVSVCITEALSNIEKCGQVRTVSVVITVSTSGLRLTISDDGQRFETLRPGFGIAVMRAAIGGSFSINGTPGGDITISGAVPRTRW</sequence>
<gene>
    <name evidence="4" type="ORF">ACFSKW_43060</name>
</gene>
<proteinExistence type="predicted"/>
<dbReference type="Proteomes" id="UP001597368">
    <property type="component" value="Unassembled WGS sequence"/>
</dbReference>
<evidence type="ECO:0000256" key="1">
    <source>
        <dbReference type="ARBA" id="ARBA00022679"/>
    </source>
</evidence>
<keyword evidence="1" id="KW-0808">Transferase</keyword>
<evidence type="ECO:0000256" key="3">
    <source>
        <dbReference type="ARBA" id="ARBA00023012"/>
    </source>
</evidence>
<comment type="caution">
    <text evidence="4">The sequence shown here is derived from an EMBL/GenBank/DDBJ whole genome shotgun (WGS) entry which is preliminary data.</text>
</comment>
<dbReference type="InterPro" id="IPR036890">
    <property type="entry name" value="HATPase_C_sf"/>
</dbReference>
<dbReference type="SUPFAM" id="SSF55874">
    <property type="entry name" value="ATPase domain of HSP90 chaperone/DNA topoisomerase II/histidine kinase"/>
    <property type="match status" value="1"/>
</dbReference>
<evidence type="ECO:0000313" key="4">
    <source>
        <dbReference type="EMBL" id="MFD1938279.1"/>
    </source>
</evidence>
<keyword evidence="5" id="KW-1185">Reference proteome</keyword>
<dbReference type="PANTHER" id="PTHR24421">
    <property type="entry name" value="NITRATE/NITRITE SENSOR PROTEIN NARX-RELATED"/>
    <property type="match status" value="1"/>
</dbReference>
<accession>A0ABW4TD33</accession>
<organism evidence="4 5">
    <name type="scientific">Nonomuraea mangrovi</name>
    <dbReference type="NCBI Taxonomy" id="2316207"/>
    <lineage>
        <taxon>Bacteria</taxon>
        <taxon>Bacillati</taxon>
        <taxon>Actinomycetota</taxon>
        <taxon>Actinomycetes</taxon>
        <taxon>Streptosporangiales</taxon>
        <taxon>Streptosporangiaceae</taxon>
        <taxon>Nonomuraea</taxon>
    </lineage>
</organism>
<dbReference type="PANTHER" id="PTHR24421:SF58">
    <property type="entry name" value="SIGNAL TRANSDUCTION HISTIDINE-PROTEIN KINASE_PHOSPHATASE UHPB"/>
    <property type="match status" value="1"/>
</dbReference>
<dbReference type="EMBL" id="JBHUFV010000061">
    <property type="protein sequence ID" value="MFD1938279.1"/>
    <property type="molecule type" value="Genomic_DNA"/>
</dbReference>
<reference evidence="5" key="1">
    <citation type="journal article" date="2019" name="Int. J. Syst. Evol. Microbiol.">
        <title>The Global Catalogue of Microorganisms (GCM) 10K type strain sequencing project: providing services to taxonomists for standard genome sequencing and annotation.</title>
        <authorList>
            <consortium name="The Broad Institute Genomics Platform"/>
            <consortium name="The Broad Institute Genome Sequencing Center for Infectious Disease"/>
            <person name="Wu L."/>
            <person name="Ma J."/>
        </authorList>
    </citation>
    <scope>NUCLEOTIDE SEQUENCE [LARGE SCALE GENOMIC DNA]</scope>
    <source>
        <strain evidence="5">ICMP 6774ER</strain>
    </source>
</reference>
<dbReference type="InterPro" id="IPR050482">
    <property type="entry name" value="Sensor_HK_TwoCompSys"/>
</dbReference>
<keyword evidence="2 4" id="KW-0418">Kinase</keyword>